<name>A0A0B6XWL4_9EUPU</name>
<sequence length="232" mass="26286">IEEEGVNDDQTGNDNDEESAEVTVGDECNEEESINENLEQTLTENNTKEVIELRIYGELFGGGGISKDVKCAVQKEIIYADEFRFYVFGINVNRKWMTVTEMNDLCRFSGFPYYATPVCTPKSTTEELTDWLTTSGFMKSKSTLTDKNDNVKTRIEGVVMTPLVRKDFRLHAVKFLANAFIDVQITGKGKSQKINYCTKARYLSVLSKLDLSERENTDMVVDMFIADIIKEG</sequence>
<dbReference type="SUPFAM" id="SSF56091">
    <property type="entry name" value="DNA ligase/mRNA capping enzyme, catalytic domain"/>
    <property type="match status" value="1"/>
</dbReference>
<reference evidence="3" key="1">
    <citation type="submission" date="2014-12" db="EMBL/GenBank/DDBJ databases">
        <title>Insight into the proteome of Arion vulgaris.</title>
        <authorList>
            <person name="Aradska J."/>
            <person name="Bulat T."/>
            <person name="Smidak R."/>
            <person name="Sarate P."/>
            <person name="Gangsoo J."/>
            <person name="Sialana F."/>
            <person name="Bilban M."/>
            <person name="Lubec G."/>
        </authorList>
    </citation>
    <scope>NUCLEOTIDE SEQUENCE</scope>
    <source>
        <tissue evidence="3">Skin</tissue>
    </source>
</reference>
<feature type="non-terminal residue" evidence="3">
    <location>
        <position position="1"/>
    </location>
</feature>
<feature type="domain" description="RNA ligase" evidence="2">
    <location>
        <begin position="36"/>
        <end position="169"/>
    </location>
</feature>
<dbReference type="InterPro" id="IPR021122">
    <property type="entry name" value="RNA_ligase_dom_REL/Rnl2"/>
</dbReference>
<dbReference type="Pfam" id="PF09414">
    <property type="entry name" value="RNA_ligase"/>
    <property type="match status" value="1"/>
</dbReference>
<gene>
    <name evidence="3" type="primary">ORF2617</name>
</gene>
<organism evidence="3">
    <name type="scientific">Arion vulgaris</name>
    <dbReference type="NCBI Taxonomy" id="1028688"/>
    <lineage>
        <taxon>Eukaryota</taxon>
        <taxon>Metazoa</taxon>
        <taxon>Spiralia</taxon>
        <taxon>Lophotrochozoa</taxon>
        <taxon>Mollusca</taxon>
        <taxon>Gastropoda</taxon>
        <taxon>Heterobranchia</taxon>
        <taxon>Euthyneura</taxon>
        <taxon>Panpulmonata</taxon>
        <taxon>Eupulmonata</taxon>
        <taxon>Stylommatophora</taxon>
        <taxon>Helicina</taxon>
        <taxon>Arionoidea</taxon>
        <taxon>Arionidae</taxon>
        <taxon>Arion</taxon>
    </lineage>
</organism>
<dbReference type="Gene3D" id="3.30.470.30">
    <property type="entry name" value="DNA ligase/mRNA capping enzyme"/>
    <property type="match status" value="1"/>
</dbReference>
<evidence type="ECO:0000259" key="2">
    <source>
        <dbReference type="Pfam" id="PF09414"/>
    </source>
</evidence>
<accession>A0A0B6XWL4</accession>
<dbReference type="AlphaFoldDB" id="A0A0B6XWL4"/>
<feature type="non-terminal residue" evidence="3">
    <location>
        <position position="232"/>
    </location>
</feature>
<feature type="region of interest" description="Disordered" evidence="1">
    <location>
        <begin position="1"/>
        <end position="30"/>
    </location>
</feature>
<protein>
    <recommendedName>
        <fullName evidence="2">RNA ligase domain-containing protein</fullName>
    </recommendedName>
</protein>
<dbReference type="EMBL" id="HACG01001046">
    <property type="protein sequence ID" value="CEK47911.1"/>
    <property type="molecule type" value="Transcribed_RNA"/>
</dbReference>
<evidence type="ECO:0000313" key="3">
    <source>
        <dbReference type="EMBL" id="CEK47911.1"/>
    </source>
</evidence>
<proteinExistence type="predicted"/>
<evidence type="ECO:0000256" key="1">
    <source>
        <dbReference type="SAM" id="MobiDB-lite"/>
    </source>
</evidence>